<dbReference type="KEGG" id="lww:115938848"/>
<accession>A0A7F8QEV7</accession>
<evidence type="ECO:0000313" key="3">
    <source>
        <dbReference type="RefSeq" id="XP_030878778.1"/>
    </source>
</evidence>
<dbReference type="RefSeq" id="XP_030878778.1">
    <property type="nucleotide sequence ID" value="XM_031022918.1"/>
</dbReference>
<protein>
    <submittedName>
        <fullName evidence="3">Protein unc-13 homolog A-like</fullName>
    </submittedName>
</protein>
<dbReference type="PANTHER" id="PTHR10480:SF1">
    <property type="entry name" value="PROTEIN UNC-13 HOMOLOG A"/>
    <property type="match status" value="1"/>
</dbReference>
<dbReference type="GO" id="GO:0005516">
    <property type="term" value="F:calmodulin binding"/>
    <property type="evidence" value="ECO:0007669"/>
    <property type="project" value="TreeGrafter"/>
</dbReference>
<dbReference type="GO" id="GO:0061789">
    <property type="term" value="P:dense core granule priming"/>
    <property type="evidence" value="ECO:0007669"/>
    <property type="project" value="TreeGrafter"/>
</dbReference>
<feature type="compositionally biased region" description="Basic and acidic residues" evidence="1">
    <location>
        <begin position="372"/>
        <end position="390"/>
    </location>
</feature>
<feature type="compositionally biased region" description="Acidic residues" evidence="1">
    <location>
        <begin position="270"/>
        <end position="309"/>
    </location>
</feature>
<evidence type="ECO:0000313" key="2">
    <source>
        <dbReference type="Proteomes" id="UP000245341"/>
    </source>
</evidence>
<dbReference type="OrthoDB" id="5831756at2759"/>
<feature type="compositionally biased region" description="Basic and acidic residues" evidence="1">
    <location>
        <begin position="338"/>
        <end position="355"/>
    </location>
</feature>
<feature type="compositionally biased region" description="Basic and acidic residues" evidence="1">
    <location>
        <begin position="316"/>
        <end position="330"/>
    </location>
</feature>
<dbReference type="GO" id="GO:0035249">
    <property type="term" value="P:synaptic transmission, glutamatergic"/>
    <property type="evidence" value="ECO:0007669"/>
    <property type="project" value="TreeGrafter"/>
</dbReference>
<dbReference type="GO" id="GO:0017075">
    <property type="term" value="F:syntaxin-1 binding"/>
    <property type="evidence" value="ECO:0007669"/>
    <property type="project" value="TreeGrafter"/>
</dbReference>
<dbReference type="GO" id="GO:0043195">
    <property type="term" value="C:terminal bouton"/>
    <property type="evidence" value="ECO:0007669"/>
    <property type="project" value="TreeGrafter"/>
</dbReference>
<proteinExistence type="predicted"/>
<dbReference type="AlphaFoldDB" id="A0A7F8QEV7"/>
<dbReference type="InterPro" id="IPR027080">
    <property type="entry name" value="Unc-13"/>
</dbReference>
<organism evidence="2 3">
    <name type="scientific">Leptonychotes weddellii</name>
    <name type="common">Weddell seal</name>
    <name type="synonym">Otaria weddellii</name>
    <dbReference type="NCBI Taxonomy" id="9713"/>
    <lineage>
        <taxon>Eukaryota</taxon>
        <taxon>Metazoa</taxon>
        <taxon>Chordata</taxon>
        <taxon>Craniata</taxon>
        <taxon>Vertebrata</taxon>
        <taxon>Euteleostomi</taxon>
        <taxon>Mammalia</taxon>
        <taxon>Eutheria</taxon>
        <taxon>Laurasiatheria</taxon>
        <taxon>Carnivora</taxon>
        <taxon>Caniformia</taxon>
        <taxon>Pinnipedia</taxon>
        <taxon>Phocidae</taxon>
        <taxon>Monachinae</taxon>
        <taxon>Lobodontini</taxon>
        <taxon>Leptonychotes</taxon>
    </lineage>
</organism>
<feature type="region of interest" description="Disordered" evidence="1">
    <location>
        <begin position="131"/>
        <end position="404"/>
    </location>
</feature>
<dbReference type="SUPFAM" id="SSF49562">
    <property type="entry name" value="C2 domain (Calcium/lipid-binding domain, CaLB)"/>
    <property type="match status" value="1"/>
</dbReference>
<keyword evidence="2" id="KW-1185">Reference proteome</keyword>
<dbReference type="GO" id="GO:0019992">
    <property type="term" value="F:diacylglycerol binding"/>
    <property type="evidence" value="ECO:0007669"/>
    <property type="project" value="InterPro"/>
</dbReference>
<dbReference type="GO" id="GO:0016082">
    <property type="term" value="P:synaptic vesicle priming"/>
    <property type="evidence" value="ECO:0007669"/>
    <property type="project" value="TreeGrafter"/>
</dbReference>
<feature type="compositionally biased region" description="Low complexity" evidence="1">
    <location>
        <begin position="356"/>
        <end position="371"/>
    </location>
</feature>
<dbReference type="GeneID" id="115938848"/>
<dbReference type="GO" id="GO:0031594">
    <property type="term" value="C:neuromuscular junction"/>
    <property type="evidence" value="ECO:0007669"/>
    <property type="project" value="TreeGrafter"/>
</dbReference>
<dbReference type="GO" id="GO:0030672">
    <property type="term" value="C:synaptic vesicle membrane"/>
    <property type="evidence" value="ECO:0007669"/>
    <property type="project" value="TreeGrafter"/>
</dbReference>
<feature type="compositionally biased region" description="Basic and acidic residues" evidence="1">
    <location>
        <begin position="145"/>
        <end position="154"/>
    </location>
</feature>
<dbReference type="GO" id="GO:0099525">
    <property type="term" value="P:presynaptic dense core vesicle exocytosis"/>
    <property type="evidence" value="ECO:0007669"/>
    <property type="project" value="TreeGrafter"/>
</dbReference>
<dbReference type="GO" id="GO:0016081">
    <property type="term" value="P:synaptic vesicle docking"/>
    <property type="evidence" value="ECO:0007669"/>
    <property type="project" value="TreeGrafter"/>
</dbReference>
<name>A0A7F8QEV7_LEPWE</name>
<dbReference type="PANTHER" id="PTHR10480">
    <property type="entry name" value="PROTEIN UNC-13 HOMOLOG"/>
    <property type="match status" value="1"/>
</dbReference>
<dbReference type="InterPro" id="IPR035892">
    <property type="entry name" value="C2_domain_sf"/>
</dbReference>
<dbReference type="GO" id="GO:0042734">
    <property type="term" value="C:presynaptic membrane"/>
    <property type="evidence" value="ECO:0007669"/>
    <property type="project" value="TreeGrafter"/>
</dbReference>
<dbReference type="Gene3D" id="2.60.40.150">
    <property type="entry name" value="C2 domain"/>
    <property type="match status" value="1"/>
</dbReference>
<reference evidence="3" key="1">
    <citation type="submission" date="2025-08" db="UniProtKB">
        <authorList>
            <consortium name="RefSeq"/>
        </authorList>
    </citation>
    <scope>IDENTIFICATION</scope>
    <source>
        <tissue evidence="3">Liver</tissue>
    </source>
</reference>
<dbReference type="GO" id="GO:0098831">
    <property type="term" value="C:presynaptic active zone cytoplasmic component"/>
    <property type="evidence" value="ECO:0007669"/>
    <property type="project" value="TreeGrafter"/>
</dbReference>
<sequence>MFEINRLDLGLTVEVWNKGLIWDTMVGTVWIPLRTIRQSNEEGPGEWLTLDSQVIMADSEICGTKDPTFHRILLDTRFELPLDIPEEEARYWAKKLEQLNAMRDQDEYSFQDEQDKPLPVPSNQCCNWNYFGWGEQQNDDPDSAVDDRDSDYRSETSNSIPPPYYTTSQPNASVHQYSVRPPPLGSRESYSDSVHSYEEFSEPRALSPTGSSRYASSGELSQGSSQLSEDFDPDEQSLQGSEMEDERDRDSYHSCHSSVSYHKDSPRWDQDEEELDEELDEELEEDLEDFLEEEEEEEEELEEEEEVPDDIGSYTQREEVAVAEPKDFKRVSLPPAASEKEEKAPAVPAEAHDVAKAALEPAAPEEVPTAERAPEPEPPKSEESFRRREDEEGQEEGQDSMSRAKANWLRAFNKVRLQLQEARGEGEMSKSLWFKGG</sequence>
<evidence type="ECO:0000256" key="1">
    <source>
        <dbReference type="SAM" id="MobiDB-lite"/>
    </source>
</evidence>
<feature type="compositionally biased region" description="Low complexity" evidence="1">
    <location>
        <begin position="216"/>
        <end position="228"/>
    </location>
</feature>
<dbReference type="Proteomes" id="UP000245341">
    <property type="component" value="Unplaced"/>
</dbReference>
<feature type="compositionally biased region" description="Polar residues" evidence="1">
    <location>
        <begin position="155"/>
        <end position="176"/>
    </location>
</feature>
<gene>
    <name evidence="3" type="primary">LOC115938848</name>
</gene>